<comment type="similarity">
    <text evidence="5 10">In the C-terminal section; belongs to the HTP reductase family.</text>
</comment>
<dbReference type="GO" id="GO:0008835">
    <property type="term" value="F:diaminohydroxyphosphoribosylaminopyrimidine deaminase activity"/>
    <property type="evidence" value="ECO:0007669"/>
    <property type="project" value="UniProtKB-EC"/>
</dbReference>
<dbReference type="PANTHER" id="PTHR38011:SF7">
    <property type="entry name" value="2,5-DIAMINO-6-RIBOSYLAMINO-4(3H)-PYRIMIDINONE 5'-PHOSPHATE REDUCTASE"/>
    <property type="match status" value="1"/>
</dbReference>
<dbReference type="NCBIfam" id="TIGR00326">
    <property type="entry name" value="eubact_ribD"/>
    <property type="match status" value="1"/>
</dbReference>
<evidence type="ECO:0000256" key="4">
    <source>
        <dbReference type="ARBA" id="ARBA00005259"/>
    </source>
</evidence>
<feature type="binding site" evidence="12">
    <location>
        <position position="291"/>
    </location>
    <ligand>
        <name>substrate</name>
    </ligand>
</feature>
<comment type="pathway">
    <text evidence="3 10">Cofactor biosynthesis; riboflavin biosynthesis; 5-amino-6-(D-ribitylamino)uracil from GTP: step 3/4.</text>
</comment>
<comment type="pathway">
    <text evidence="2 10">Cofactor biosynthesis; riboflavin biosynthesis; 5-amino-6-(D-ribitylamino)uracil from GTP: step 2/4.</text>
</comment>
<name>A0A3A1WRX2_9HYPH</name>
<feature type="binding site" evidence="12">
    <location>
        <position position="152"/>
    </location>
    <ligand>
        <name>NADP(+)</name>
        <dbReference type="ChEBI" id="CHEBI:58349"/>
    </ligand>
</feature>
<keyword evidence="10 15" id="KW-0378">Hydrolase</keyword>
<feature type="binding site" evidence="12">
    <location>
        <position position="194"/>
    </location>
    <ligand>
        <name>NADP(+)</name>
        <dbReference type="ChEBI" id="CHEBI:58349"/>
    </ligand>
</feature>
<evidence type="ECO:0000256" key="8">
    <source>
        <dbReference type="ARBA" id="ARBA00023002"/>
    </source>
</evidence>
<proteinExistence type="inferred from homology"/>
<dbReference type="PANTHER" id="PTHR38011">
    <property type="entry name" value="DIHYDROFOLATE REDUCTASE FAMILY PROTEIN (AFU_ORTHOLOGUE AFUA_8G06820)"/>
    <property type="match status" value="1"/>
</dbReference>
<feature type="binding site" evidence="13">
    <location>
        <position position="73"/>
    </location>
    <ligand>
        <name>Zn(2+)</name>
        <dbReference type="ChEBI" id="CHEBI:29105"/>
        <note>catalytic</note>
    </ligand>
</feature>
<dbReference type="InterPro" id="IPR016193">
    <property type="entry name" value="Cytidine_deaminase-like"/>
</dbReference>
<comment type="catalytic activity">
    <reaction evidence="10">
        <text>2,5-diamino-6-hydroxy-4-(5-phosphoribosylamino)-pyrimidine + H2O + H(+) = 5-amino-6-(5-phospho-D-ribosylamino)uracil + NH4(+)</text>
        <dbReference type="Rhea" id="RHEA:21868"/>
        <dbReference type="ChEBI" id="CHEBI:15377"/>
        <dbReference type="ChEBI" id="CHEBI:15378"/>
        <dbReference type="ChEBI" id="CHEBI:28938"/>
        <dbReference type="ChEBI" id="CHEBI:58453"/>
        <dbReference type="ChEBI" id="CHEBI:58614"/>
        <dbReference type="EC" id="3.5.4.26"/>
    </reaction>
</comment>
<dbReference type="Pfam" id="PF00383">
    <property type="entry name" value="dCMP_cyt_deam_1"/>
    <property type="match status" value="1"/>
</dbReference>
<evidence type="ECO:0000256" key="5">
    <source>
        <dbReference type="ARBA" id="ARBA00007417"/>
    </source>
</evidence>
<comment type="similarity">
    <text evidence="4 10">In the N-terminal section; belongs to the cytidine and deoxycytidylate deaminase family.</text>
</comment>
<evidence type="ECO:0000313" key="15">
    <source>
        <dbReference type="EMBL" id="RIY03823.1"/>
    </source>
</evidence>
<dbReference type="InterPro" id="IPR050765">
    <property type="entry name" value="Riboflavin_Biosynth_HTPR"/>
</dbReference>
<feature type="active site" description="Proton donor" evidence="11">
    <location>
        <position position="50"/>
    </location>
</feature>
<evidence type="ECO:0000256" key="6">
    <source>
        <dbReference type="ARBA" id="ARBA00022619"/>
    </source>
</evidence>
<dbReference type="PROSITE" id="PS51747">
    <property type="entry name" value="CYT_DCMP_DEAMINASES_2"/>
    <property type="match status" value="1"/>
</dbReference>
<protein>
    <recommendedName>
        <fullName evidence="10">Riboflavin biosynthesis protein RibD</fullName>
    </recommendedName>
    <domain>
        <recommendedName>
            <fullName evidence="10">Diaminohydroxyphosphoribosylaminopyrimidine deaminase</fullName>
            <shortName evidence="10">DRAP deaminase</shortName>
            <ecNumber evidence="10">3.5.4.26</ecNumber>
        </recommendedName>
        <alternativeName>
            <fullName evidence="10">Riboflavin-specific deaminase</fullName>
        </alternativeName>
    </domain>
    <domain>
        <recommendedName>
            <fullName evidence="10">5-amino-6-(5-phosphoribosylamino)uracil reductase</fullName>
            <ecNumber evidence="10">1.1.1.193</ecNumber>
        </recommendedName>
        <alternativeName>
            <fullName evidence="10">HTP reductase</fullName>
        </alternativeName>
    </domain>
</protein>
<feature type="binding site" evidence="13">
    <location>
        <position position="48"/>
    </location>
    <ligand>
        <name>Zn(2+)</name>
        <dbReference type="ChEBI" id="CHEBI:29105"/>
        <note>catalytic</note>
    </ligand>
</feature>
<dbReference type="EC" id="1.1.1.193" evidence="10"/>
<keyword evidence="8 10" id="KW-0560">Oxidoreductase</keyword>
<evidence type="ECO:0000256" key="11">
    <source>
        <dbReference type="PIRSR" id="PIRSR006769-1"/>
    </source>
</evidence>
<feature type="binding site" evidence="12">
    <location>
        <begin position="293"/>
        <end position="299"/>
    </location>
    <ligand>
        <name>NADP(+)</name>
        <dbReference type="ChEBI" id="CHEBI:58349"/>
    </ligand>
</feature>
<evidence type="ECO:0000256" key="10">
    <source>
        <dbReference type="PIRNR" id="PIRNR006769"/>
    </source>
</evidence>
<feature type="binding site" evidence="12">
    <location>
        <position position="205"/>
    </location>
    <ligand>
        <name>substrate</name>
    </ligand>
</feature>
<comment type="catalytic activity">
    <reaction evidence="10">
        <text>5-amino-6-(5-phospho-D-ribitylamino)uracil + NADP(+) = 5-amino-6-(5-phospho-D-ribosylamino)uracil + NADPH + H(+)</text>
        <dbReference type="Rhea" id="RHEA:17845"/>
        <dbReference type="ChEBI" id="CHEBI:15378"/>
        <dbReference type="ChEBI" id="CHEBI:57783"/>
        <dbReference type="ChEBI" id="CHEBI:58349"/>
        <dbReference type="ChEBI" id="CHEBI:58421"/>
        <dbReference type="ChEBI" id="CHEBI:58453"/>
        <dbReference type="EC" id="1.1.1.193"/>
    </reaction>
</comment>
<evidence type="ECO:0000256" key="3">
    <source>
        <dbReference type="ARBA" id="ARBA00004910"/>
    </source>
</evidence>
<keyword evidence="16" id="KW-1185">Reference proteome</keyword>
<dbReference type="InterPro" id="IPR024072">
    <property type="entry name" value="DHFR-like_dom_sf"/>
</dbReference>
<dbReference type="InterPro" id="IPR004794">
    <property type="entry name" value="Eubact_RibD"/>
</dbReference>
<dbReference type="UniPathway" id="UPA00275">
    <property type="reaction ID" value="UER00401"/>
</dbReference>
<sequence length="361" mass="37596">MAAARRLSLRHVGLTAENPSVGTLLVQGEGGDARIVGRGVTAITGRPHSERVALEDAGAAARGATAYVTLEPCAHHGRTGPCADALAAAGVARVVIGAADPDPRVDGRGIAILRKAGIVVRELFEAGGSGRPFEGFLSRLRRGRPHVTLKMAVSADGAVGRPGPERVGISGAVANRQVHLMRAGMDAIMVGVGTALADDPMLTCRLPGLEARSPIRIVVDPQLRLPLGSRLVRTAVDVPTLIATTRAADAAAVPYRRAGCGLVPLEGYDADDLRALLRFMPSVGVQSLMVEGGPALANAFLWAGLVDRIVLVRSAAVVGDLGIAAPEGVLAPRGFRLGRRERFGADVWTEWERDDACSPES</sequence>
<feature type="binding site" evidence="13">
    <location>
        <position position="82"/>
    </location>
    <ligand>
        <name>Zn(2+)</name>
        <dbReference type="ChEBI" id="CHEBI:29105"/>
        <note>catalytic</note>
    </ligand>
</feature>
<keyword evidence="9" id="KW-0511">Multifunctional enzyme</keyword>
<organism evidence="15 16">
    <name type="scientific">Aureimonas flava</name>
    <dbReference type="NCBI Taxonomy" id="2320271"/>
    <lineage>
        <taxon>Bacteria</taxon>
        <taxon>Pseudomonadati</taxon>
        <taxon>Pseudomonadota</taxon>
        <taxon>Alphaproteobacteria</taxon>
        <taxon>Hyphomicrobiales</taxon>
        <taxon>Aurantimonadaceae</taxon>
        <taxon>Aureimonas</taxon>
    </lineage>
</organism>
<gene>
    <name evidence="15" type="primary">ribD</name>
    <name evidence="15" type="ORF">D3218_02110</name>
</gene>
<dbReference type="AlphaFoldDB" id="A0A3A1WRX2"/>
<feature type="binding site" evidence="12">
    <location>
        <position position="198"/>
    </location>
    <ligand>
        <name>NADP(+)</name>
        <dbReference type="ChEBI" id="CHEBI:58349"/>
    </ligand>
</feature>
<comment type="function">
    <text evidence="1 10">Converts 2,5-diamino-6-(ribosylamino)-4(3h)-pyrimidinone 5'-phosphate into 5-amino-6-(ribosylamino)-2,4(1h,3h)-pyrimidinedione 5'-phosphate.</text>
</comment>
<dbReference type="SUPFAM" id="SSF53597">
    <property type="entry name" value="Dihydrofolate reductase-like"/>
    <property type="match status" value="1"/>
</dbReference>
<dbReference type="OrthoDB" id="9800865at2"/>
<keyword evidence="10 13" id="KW-0479">Metal-binding</keyword>
<evidence type="ECO:0000256" key="13">
    <source>
        <dbReference type="PIRSR" id="PIRSR006769-3"/>
    </source>
</evidence>
<evidence type="ECO:0000313" key="16">
    <source>
        <dbReference type="Proteomes" id="UP000265750"/>
    </source>
</evidence>
<dbReference type="InterPro" id="IPR002734">
    <property type="entry name" value="RibDG_C"/>
</dbReference>
<feature type="binding site" evidence="12">
    <location>
        <position position="202"/>
    </location>
    <ligand>
        <name>substrate</name>
    </ligand>
</feature>
<dbReference type="SUPFAM" id="SSF53927">
    <property type="entry name" value="Cytidine deaminase-like"/>
    <property type="match status" value="1"/>
</dbReference>
<evidence type="ECO:0000256" key="7">
    <source>
        <dbReference type="ARBA" id="ARBA00022857"/>
    </source>
</evidence>
<comment type="caution">
    <text evidence="15">The sequence shown here is derived from an EMBL/GenBank/DDBJ whole genome shotgun (WGS) entry which is preliminary data.</text>
</comment>
<evidence type="ECO:0000256" key="1">
    <source>
        <dbReference type="ARBA" id="ARBA00002151"/>
    </source>
</evidence>
<accession>A0A3A1WRX2</accession>
<dbReference type="Gene3D" id="3.40.430.10">
    <property type="entry name" value="Dihydrofolate Reductase, subunit A"/>
    <property type="match status" value="1"/>
</dbReference>
<dbReference type="GO" id="GO:0009231">
    <property type="term" value="P:riboflavin biosynthetic process"/>
    <property type="evidence" value="ECO:0007669"/>
    <property type="project" value="UniProtKB-UniPathway"/>
</dbReference>
<comment type="cofactor">
    <cofactor evidence="10 13">
        <name>Zn(2+)</name>
        <dbReference type="ChEBI" id="CHEBI:29105"/>
    </cofactor>
    <text evidence="10 13">Binds 1 zinc ion.</text>
</comment>
<dbReference type="EC" id="3.5.4.26" evidence="10"/>
<keyword evidence="7 10" id="KW-0521">NADP</keyword>
<evidence type="ECO:0000256" key="12">
    <source>
        <dbReference type="PIRSR" id="PIRSR006769-2"/>
    </source>
</evidence>
<feature type="binding site" evidence="12">
    <location>
        <position position="182"/>
    </location>
    <ligand>
        <name>substrate</name>
    </ligand>
</feature>
<dbReference type="Pfam" id="PF01872">
    <property type="entry name" value="RibD_C"/>
    <property type="match status" value="1"/>
</dbReference>
<dbReference type="Gene3D" id="3.40.140.10">
    <property type="entry name" value="Cytidine Deaminase, domain 2"/>
    <property type="match status" value="1"/>
</dbReference>
<keyword evidence="10 13" id="KW-0862">Zinc</keyword>
<reference evidence="16" key="1">
    <citation type="submission" date="2018-09" db="EMBL/GenBank/DDBJ databases">
        <authorList>
            <person name="Tuo L."/>
        </authorList>
    </citation>
    <scope>NUCLEOTIDE SEQUENCE [LARGE SCALE GENOMIC DNA]</scope>
    <source>
        <strain evidence="16">M2BS4Y-1</strain>
    </source>
</reference>
<evidence type="ECO:0000259" key="14">
    <source>
        <dbReference type="PROSITE" id="PS51747"/>
    </source>
</evidence>
<evidence type="ECO:0000256" key="2">
    <source>
        <dbReference type="ARBA" id="ARBA00004882"/>
    </source>
</evidence>
<feature type="domain" description="CMP/dCMP-type deaminase" evidence="14">
    <location>
        <begin position="1"/>
        <end position="120"/>
    </location>
</feature>
<dbReference type="GO" id="GO:0046872">
    <property type="term" value="F:metal ion binding"/>
    <property type="evidence" value="ECO:0007669"/>
    <property type="project" value="UniProtKB-KW"/>
</dbReference>
<dbReference type="PIRSF" id="PIRSF006769">
    <property type="entry name" value="RibD"/>
    <property type="match status" value="1"/>
</dbReference>
<keyword evidence="6 10" id="KW-0686">Riboflavin biosynthesis</keyword>
<evidence type="ECO:0000256" key="9">
    <source>
        <dbReference type="ARBA" id="ARBA00023268"/>
    </source>
</evidence>
<dbReference type="Proteomes" id="UP000265750">
    <property type="component" value="Unassembled WGS sequence"/>
</dbReference>
<dbReference type="InterPro" id="IPR002125">
    <property type="entry name" value="CMP_dCMP_dom"/>
</dbReference>
<dbReference type="EMBL" id="QYRN01000001">
    <property type="protein sequence ID" value="RIY03823.1"/>
    <property type="molecule type" value="Genomic_DNA"/>
</dbReference>
<dbReference type="GO" id="GO:0008703">
    <property type="term" value="F:5-amino-6-(5-phosphoribosylamino)uracil reductase activity"/>
    <property type="evidence" value="ECO:0007669"/>
    <property type="project" value="UniProtKB-EC"/>
</dbReference>